<gene>
    <name evidence="3" type="ORF">ACFFGV_19530</name>
</gene>
<protein>
    <submittedName>
        <fullName evidence="3">Phage tail domain-containing protein</fullName>
    </submittedName>
</protein>
<proteinExistence type="predicted"/>
<accession>A0ABV6LTN0</accession>
<keyword evidence="4" id="KW-1185">Reference proteome</keyword>
<dbReference type="InterPro" id="IPR054738">
    <property type="entry name" value="Siphovirus-type_tail_C"/>
</dbReference>
<dbReference type="Pfam" id="PF05709">
    <property type="entry name" value="Sipho_tail"/>
    <property type="match status" value="1"/>
</dbReference>
<comment type="caution">
    <text evidence="3">The sequence shown here is derived from an EMBL/GenBank/DDBJ whole genome shotgun (WGS) entry which is preliminary data.</text>
</comment>
<dbReference type="Gene3D" id="2.40.30.200">
    <property type="match status" value="1"/>
</dbReference>
<evidence type="ECO:0000313" key="4">
    <source>
        <dbReference type="Proteomes" id="UP001589836"/>
    </source>
</evidence>
<dbReference type="Gene3D" id="2.60.120.860">
    <property type="match status" value="1"/>
</dbReference>
<dbReference type="EMBL" id="JBHLTP010000022">
    <property type="protein sequence ID" value="MFC0525773.1"/>
    <property type="molecule type" value="Genomic_DNA"/>
</dbReference>
<evidence type="ECO:0000259" key="2">
    <source>
        <dbReference type="Pfam" id="PF22768"/>
    </source>
</evidence>
<sequence length="500" mass="56815">MKSELNFKIEYADGSSLDMHDIGLWVESFHMYSPNAIREKEEVPGMSGAHLTSTRIGERKVHIAFQVETNSIKDMDAKRHEIYRTFFTKKEFKIIRDLTPDKYIKILQEGEYDIDYITCEDGEFELDLIMVDPFIYGEEQRQVIHDPDHPEDADSIIHLDSDEEVEPVYRVTFKEPTTFFSIATPKDLFMLGAPYSIDESQYDPSPLVLYDNMGDVTEWTENGLVPVDGGNASNYFKTDGSLFFVTSYGSGDGWHGPAARRDLPRALDNWVVDVSFKLFLESEEEIGRVELYLIAEDGSTLGKMAIKDVFANSNNAIGEIRLGGLENGIMLVKGNGYRPGSYNNNIMRFWMRKLGTQYKAQFGEITDRDEHVNRMNGKHEDNDKIFDKRLAAVQVHAAKASGHKFPAQTFILDLYVDELAVEEQENNIPYIANAGDELLIDCRNHSILFNGRDILPNGEEAISLRNMYTDFFSLHPGINSLGVLPKSAAKVETFYQPKTL</sequence>
<reference evidence="3 4" key="1">
    <citation type="submission" date="2024-09" db="EMBL/GenBank/DDBJ databases">
        <authorList>
            <person name="Sun Q."/>
            <person name="Mori K."/>
        </authorList>
    </citation>
    <scope>NUCLEOTIDE SEQUENCE [LARGE SCALE GENOMIC DNA]</scope>
    <source>
        <strain evidence="3 4">NCAIM B.02529</strain>
    </source>
</reference>
<evidence type="ECO:0000313" key="3">
    <source>
        <dbReference type="EMBL" id="MFC0525773.1"/>
    </source>
</evidence>
<dbReference type="Proteomes" id="UP001589836">
    <property type="component" value="Unassembled WGS sequence"/>
</dbReference>
<feature type="domain" description="Siphovirus-type tail component C-terminal" evidence="2">
    <location>
        <begin position="417"/>
        <end position="497"/>
    </location>
</feature>
<dbReference type="Pfam" id="PF22768">
    <property type="entry name" value="SPP1_Dit"/>
    <property type="match status" value="1"/>
</dbReference>
<organism evidence="3 4">
    <name type="scientific">Pontibacillus salicampi</name>
    <dbReference type="NCBI Taxonomy" id="1449801"/>
    <lineage>
        <taxon>Bacteria</taxon>
        <taxon>Bacillati</taxon>
        <taxon>Bacillota</taxon>
        <taxon>Bacilli</taxon>
        <taxon>Bacillales</taxon>
        <taxon>Bacillaceae</taxon>
        <taxon>Pontibacillus</taxon>
    </lineage>
</organism>
<dbReference type="InterPro" id="IPR008841">
    <property type="entry name" value="Siphovirus-type_tail_N"/>
</dbReference>
<dbReference type="RefSeq" id="WP_377351460.1">
    <property type="nucleotide sequence ID" value="NZ_JBHLTP010000022.1"/>
</dbReference>
<feature type="domain" description="Siphovirus-type tail component RIFT-related" evidence="1">
    <location>
        <begin position="35"/>
        <end position="129"/>
    </location>
</feature>
<name>A0ABV6LTN0_9BACI</name>
<evidence type="ECO:0000259" key="1">
    <source>
        <dbReference type="Pfam" id="PF05709"/>
    </source>
</evidence>